<dbReference type="InterPro" id="IPR033693">
    <property type="entry name" value="PGPEP1_Glu_AS"/>
</dbReference>
<evidence type="ECO:0000256" key="3">
    <source>
        <dbReference type="ARBA" id="ARBA00004496"/>
    </source>
</evidence>
<evidence type="ECO:0000313" key="13">
    <source>
        <dbReference type="Proteomes" id="UP001235840"/>
    </source>
</evidence>
<sequence length="200" mass="21977">MRKCLITGFEPFLDHPINPTEEIVKALNGQQLGEVQVIGKILPVSFKEAGQRIVTYIKELQPDIVVCLGLSAGRTSISPERVAINCMDGARDNDGTKWEDEKIAPTGLAAYFSTLPIRTMVNQLHEARLPGKISNTAGTYVCNHVMYSVLHHLSTQGLEHIPAGFIHVPASHELSFHQPKYPSISTVDLIKGIQICIEAI</sequence>
<dbReference type="InterPro" id="IPR036440">
    <property type="entry name" value="Peptidase_C15-like_sf"/>
</dbReference>
<reference evidence="12 13" key="1">
    <citation type="submission" date="2023-07" db="EMBL/GenBank/DDBJ databases">
        <title>Genomic Encyclopedia of Type Strains, Phase IV (KMG-IV): sequencing the most valuable type-strain genomes for metagenomic binning, comparative biology and taxonomic classification.</title>
        <authorList>
            <person name="Goeker M."/>
        </authorList>
    </citation>
    <scope>NUCLEOTIDE SEQUENCE [LARGE SCALE GENOMIC DNA]</scope>
    <source>
        <strain evidence="12 13">DSM 12751</strain>
    </source>
</reference>
<dbReference type="NCBIfam" id="TIGR00504">
    <property type="entry name" value="pyro_pdase"/>
    <property type="match status" value="1"/>
</dbReference>
<evidence type="ECO:0000256" key="9">
    <source>
        <dbReference type="HAMAP-Rule" id="MF_00417"/>
    </source>
</evidence>
<proteinExistence type="inferred from homology"/>
<dbReference type="InterPro" id="IPR029762">
    <property type="entry name" value="PGP-I_bact-type"/>
</dbReference>
<feature type="active site" evidence="9">
    <location>
        <position position="167"/>
    </location>
</feature>
<feature type="active site" evidence="9 10">
    <location>
        <position position="80"/>
    </location>
</feature>
<evidence type="ECO:0000313" key="12">
    <source>
        <dbReference type="EMBL" id="MDQ0167833.1"/>
    </source>
</evidence>
<evidence type="ECO:0000256" key="7">
    <source>
        <dbReference type="ARBA" id="ARBA00022801"/>
    </source>
</evidence>
<evidence type="ECO:0000256" key="2">
    <source>
        <dbReference type="ARBA" id="ARBA00002280"/>
    </source>
</evidence>
<dbReference type="RefSeq" id="WP_307397070.1">
    <property type="nucleotide sequence ID" value="NZ_BAAADK010000049.1"/>
</dbReference>
<dbReference type="InterPro" id="IPR016125">
    <property type="entry name" value="Peptidase_C15-like"/>
</dbReference>
<dbReference type="InterPro" id="IPR033694">
    <property type="entry name" value="PGPEP1_Cys_AS"/>
</dbReference>
<comment type="subcellular location">
    <subcellularLocation>
        <location evidence="3 9">Cytoplasm</location>
    </subcellularLocation>
</comment>
<keyword evidence="6 9" id="KW-0645">Protease</keyword>
<dbReference type="PANTHER" id="PTHR23402:SF1">
    <property type="entry name" value="PYROGLUTAMYL-PEPTIDASE I"/>
    <property type="match status" value="1"/>
</dbReference>
<dbReference type="PANTHER" id="PTHR23402">
    <property type="entry name" value="PROTEASE FAMILY C15 PYROGLUTAMYL-PEPTIDASE I-RELATED"/>
    <property type="match status" value="1"/>
</dbReference>
<dbReference type="PROSITE" id="PS01334">
    <property type="entry name" value="PYRASE_CYS"/>
    <property type="match status" value="1"/>
</dbReference>
<comment type="function">
    <text evidence="2 9">Removes 5-oxoproline from various penultimate amino acid residues except L-proline.</text>
</comment>
<dbReference type="PIRSF" id="PIRSF015592">
    <property type="entry name" value="Prld-crbxl_pptds"/>
    <property type="match status" value="1"/>
</dbReference>
<dbReference type="PROSITE" id="PS01333">
    <property type="entry name" value="PYRASE_GLU"/>
    <property type="match status" value="1"/>
</dbReference>
<dbReference type="EMBL" id="JAUSTY010000020">
    <property type="protein sequence ID" value="MDQ0167833.1"/>
    <property type="molecule type" value="Genomic_DNA"/>
</dbReference>
<dbReference type="Gene3D" id="3.40.630.20">
    <property type="entry name" value="Peptidase C15, pyroglutamyl peptidase I-like"/>
    <property type="match status" value="1"/>
</dbReference>
<comment type="caution">
    <text evidence="12">The sequence shown here is derived from an EMBL/GenBank/DDBJ whole genome shotgun (WGS) entry which is preliminary data.</text>
</comment>
<gene>
    <name evidence="9" type="primary">pcp</name>
    <name evidence="12" type="ORF">J2S11_003762</name>
</gene>
<keyword evidence="7 9" id="KW-0378">Hydrolase</keyword>
<evidence type="ECO:0000256" key="11">
    <source>
        <dbReference type="PROSITE-ProRule" id="PRU10077"/>
    </source>
</evidence>
<accession>A0ABT9W3J9</accession>
<keyword evidence="13" id="KW-1185">Reference proteome</keyword>
<evidence type="ECO:0000256" key="1">
    <source>
        <dbReference type="ARBA" id="ARBA00001770"/>
    </source>
</evidence>
<dbReference type="GO" id="GO:0016920">
    <property type="term" value="F:pyroglutamyl-peptidase activity"/>
    <property type="evidence" value="ECO:0007669"/>
    <property type="project" value="UniProtKB-EC"/>
</dbReference>
<dbReference type="CDD" id="cd00501">
    <property type="entry name" value="Peptidase_C15"/>
    <property type="match status" value="1"/>
</dbReference>
<evidence type="ECO:0000256" key="4">
    <source>
        <dbReference type="ARBA" id="ARBA00006641"/>
    </source>
</evidence>
<keyword evidence="8 9" id="KW-0788">Thiol protease</keyword>
<organism evidence="12 13">
    <name type="scientific">Caldalkalibacillus horti</name>
    <dbReference type="NCBI Taxonomy" id="77523"/>
    <lineage>
        <taxon>Bacteria</taxon>
        <taxon>Bacillati</taxon>
        <taxon>Bacillota</taxon>
        <taxon>Bacilli</taxon>
        <taxon>Bacillales</taxon>
        <taxon>Bacillaceae</taxon>
        <taxon>Caldalkalibacillus</taxon>
    </lineage>
</organism>
<dbReference type="PRINTS" id="PR00706">
    <property type="entry name" value="PYROGLUPTASE"/>
</dbReference>
<dbReference type="EC" id="3.4.19.3" evidence="9"/>
<protein>
    <recommendedName>
        <fullName evidence="9">Pyrrolidone-carboxylate peptidase</fullName>
        <ecNumber evidence="9">3.4.19.3</ecNumber>
    </recommendedName>
    <alternativeName>
        <fullName evidence="9">5-oxoprolyl-peptidase</fullName>
    </alternativeName>
    <alternativeName>
        <fullName evidence="9">Pyroglutamyl-peptidase I</fullName>
        <shortName evidence="9">PGP-I</shortName>
        <shortName evidence="9">Pyrase</shortName>
    </alternativeName>
</protein>
<comment type="similarity">
    <text evidence="4 9">Belongs to the peptidase C15 family.</text>
</comment>
<dbReference type="HAMAP" id="MF_00417">
    <property type="entry name" value="Pyrrolid_peptidase"/>
    <property type="match status" value="1"/>
</dbReference>
<name>A0ABT9W3J9_9BACI</name>
<evidence type="ECO:0000256" key="5">
    <source>
        <dbReference type="ARBA" id="ARBA00022490"/>
    </source>
</evidence>
<comment type="subunit">
    <text evidence="9">Homotetramer.</text>
</comment>
<dbReference type="InterPro" id="IPR000816">
    <property type="entry name" value="Peptidase_C15"/>
</dbReference>
<evidence type="ECO:0000256" key="8">
    <source>
        <dbReference type="ARBA" id="ARBA00022807"/>
    </source>
</evidence>
<dbReference type="NCBIfam" id="NF009676">
    <property type="entry name" value="PRK13197.1"/>
    <property type="match status" value="1"/>
</dbReference>
<keyword evidence="5 9" id="KW-0963">Cytoplasm</keyword>
<evidence type="ECO:0000256" key="10">
    <source>
        <dbReference type="PROSITE-ProRule" id="PRU10076"/>
    </source>
</evidence>
<comment type="catalytic activity">
    <reaction evidence="1 9 10">
        <text>Release of an N-terminal pyroglutamyl group from a polypeptide, the second amino acid generally not being Pro.</text>
        <dbReference type="EC" id="3.4.19.3"/>
    </reaction>
</comment>
<evidence type="ECO:0000256" key="6">
    <source>
        <dbReference type="ARBA" id="ARBA00022670"/>
    </source>
</evidence>
<feature type="active site" evidence="9 11">
    <location>
        <position position="142"/>
    </location>
</feature>
<dbReference type="SUPFAM" id="SSF53182">
    <property type="entry name" value="Pyrrolidone carboxyl peptidase (pyroglutamate aminopeptidase)"/>
    <property type="match status" value="1"/>
</dbReference>
<dbReference type="Pfam" id="PF01470">
    <property type="entry name" value="Peptidase_C15"/>
    <property type="match status" value="1"/>
</dbReference>
<dbReference type="Proteomes" id="UP001235840">
    <property type="component" value="Unassembled WGS sequence"/>
</dbReference>